<feature type="region of interest" description="Disordered" evidence="1">
    <location>
        <begin position="1"/>
        <end position="21"/>
    </location>
</feature>
<gene>
    <name evidence="2" type="ORF">HUJ06_023743</name>
</gene>
<proteinExistence type="predicted"/>
<sequence length="21" mass="2378">MKETSATKEGKRANKLNKQTN</sequence>
<dbReference type="AlphaFoldDB" id="A0A822XPC7"/>
<feature type="compositionally biased region" description="Basic and acidic residues" evidence="1">
    <location>
        <begin position="1"/>
        <end position="12"/>
    </location>
</feature>
<accession>A0A822XPC7</accession>
<comment type="caution">
    <text evidence="2">The sequence shown here is derived from an EMBL/GenBank/DDBJ whole genome shotgun (WGS) entry which is preliminary data.</text>
</comment>
<evidence type="ECO:0000313" key="3">
    <source>
        <dbReference type="Proteomes" id="UP000607653"/>
    </source>
</evidence>
<reference evidence="2 3" key="1">
    <citation type="journal article" date="2020" name="Mol. Biol. Evol.">
        <title>Distinct Expression and Methylation Patterns for Genes with Different Fates following a Single Whole-Genome Duplication in Flowering Plants.</title>
        <authorList>
            <person name="Shi T."/>
            <person name="Rahmani R.S."/>
            <person name="Gugger P.F."/>
            <person name="Wang M."/>
            <person name="Li H."/>
            <person name="Zhang Y."/>
            <person name="Li Z."/>
            <person name="Wang Q."/>
            <person name="Van de Peer Y."/>
            <person name="Marchal K."/>
            <person name="Chen J."/>
        </authorList>
    </citation>
    <scope>NUCLEOTIDE SEQUENCE [LARGE SCALE GENOMIC DNA]</scope>
    <source>
        <tissue evidence="2">Leaf</tissue>
    </source>
</reference>
<evidence type="ECO:0000256" key="1">
    <source>
        <dbReference type="SAM" id="MobiDB-lite"/>
    </source>
</evidence>
<keyword evidence="3" id="KW-1185">Reference proteome</keyword>
<dbReference type="Proteomes" id="UP000607653">
    <property type="component" value="Unassembled WGS sequence"/>
</dbReference>
<evidence type="ECO:0000313" key="2">
    <source>
        <dbReference type="EMBL" id="DAD22280.1"/>
    </source>
</evidence>
<name>A0A822XPC7_NELNU</name>
<organism evidence="2 3">
    <name type="scientific">Nelumbo nucifera</name>
    <name type="common">Sacred lotus</name>
    <dbReference type="NCBI Taxonomy" id="4432"/>
    <lineage>
        <taxon>Eukaryota</taxon>
        <taxon>Viridiplantae</taxon>
        <taxon>Streptophyta</taxon>
        <taxon>Embryophyta</taxon>
        <taxon>Tracheophyta</taxon>
        <taxon>Spermatophyta</taxon>
        <taxon>Magnoliopsida</taxon>
        <taxon>Proteales</taxon>
        <taxon>Nelumbonaceae</taxon>
        <taxon>Nelumbo</taxon>
    </lineage>
</organism>
<protein>
    <submittedName>
        <fullName evidence="2">Uncharacterized protein</fullName>
    </submittedName>
</protein>
<dbReference type="EMBL" id="DUZY01000001">
    <property type="protein sequence ID" value="DAD22280.1"/>
    <property type="molecule type" value="Genomic_DNA"/>
</dbReference>